<reference evidence="2" key="1">
    <citation type="journal article" date="2023" name="Front. Plant Sci.">
        <title>Chromosomal-level genome assembly of Melastoma candidum provides insights into trichome evolution.</title>
        <authorList>
            <person name="Zhong Y."/>
            <person name="Wu W."/>
            <person name="Sun C."/>
            <person name="Zou P."/>
            <person name="Liu Y."/>
            <person name="Dai S."/>
            <person name="Zhou R."/>
        </authorList>
    </citation>
    <scope>NUCLEOTIDE SEQUENCE [LARGE SCALE GENOMIC DNA]</scope>
</reference>
<keyword evidence="2" id="KW-1185">Reference proteome</keyword>
<organism evidence="1 2">
    <name type="scientific">Melastoma candidum</name>
    <dbReference type="NCBI Taxonomy" id="119954"/>
    <lineage>
        <taxon>Eukaryota</taxon>
        <taxon>Viridiplantae</taxon>
        <taxon>Streptophyta</taxon>
        <taxon>Embryophyta</taxon>
        <taxon>Tracheophyta</taxon>
        <taxon>Spermatophyta</taxon>
        <taxon>Magnoliopsida</taxon>
        <taxon>eudicotyledons</taxon>
        <taxon>Gunneridae</taxon>
        <taxon>Pentapetalae</taxon>
        <taxon>rosids</taxon>
        <taxon>malvids</taxon>
        <taxon>Myrtales</taxon>
        <taxon>Melastomataceae</taxon>
        <taxon>Melastomatoideae</taxon>
        <taxon>Melastomateae</taxon>
        <taxon>Melastoma</taxon>
    </lineage>
</organism>
<accession>A0ACB9R8R0</accession>
<protein>
    <submittedName>
        <fullName evidence="1">Uncharacterized protein</fullName>
    </submittedName>
</protein>
<name>A0ACB9R8R0_9MYRT</name>
<evidence type="ECO:0000313" key="2">
    <source>
        <dbReference type="Proteomes" id="UP001057402"/>
    </source>
</evidence>
<evidence type="ECO:0000313" key="1">
    <source>
        <dbReference type="EMBL" id="KAI4375270.1"/>
    </source>
</evidence>
<proteinExistence type="predicted"/>
<dbReference type="EMBL" id="CM042883">
    <property type="protein sequence ID" value="KAI4375270.1"/>
    <property type="molecule type" value="Genomic_DNA"/>
</dbReference>
<comment type="caution">
    <text evidence="1">The sequence shown here is derived from an EMBL/GenBank/DDBJ whole genome shotgun (WGS) entry which is preliminary data.</text>
</comment>
<sequence length="207" mass="23124">MKYSRAIILLVGGPPGLIRSWCARLQHHWKRPLVLDRRCGQPEICPGDDSKIVLAAPLQGLPYNSARLSVFAIFLYLPSHARAKVPPFYFFLSDYTGQNFNRSSTVFSIEAGAYTLVKDFSSSSCRRQSLQFYNLLQGVRHLHWQKQDLNLTFSPSMAVPGSKAVINGIEVVSMPASCTTRNRTHLLGSPWRVNPVLMSSAITTSLK</sequence>
<gene>
    <name evidence="1" type="ORF">MLD38_013160</name>
</gene>
<dbReference type="Proteomes" id="UP001057402">
    <property type="component" value="Chromosome 4"/>
</dbReference>